<protein>
    <submittedName>
        <fullName evidence="1">Uncharacterized protein</fullName>
    </submittedName>
</protein>
<gene>
    <name evidence="1" type="ORF">RUM4293_01543</name>
</gene>
<evidence type="ECO:0000313" key="1">
    <source>
        <dbReference type="EMBL" id="CUH42655.1"/>
    </source>
</evidence>
<name>A0A0P1E4J2_9RHOB</name>
<dbReference type="EMBL" id="CYPS01000023">
    <property type="protein sequence ID" value="CUH42655.1"/>
    <property type="molecule type" value="Genomic_DNA"/>
</dbReference>
<accession>A0A0P1E4J2</accession>
<keyword evidence="2" id="KW-1185">Reference proteome</keyword>
<dbReference type="AlphaFoldDB" id="A0A0P1E4J2"/>
<sequence length="65" mass="6988">MGDPLDEIMARHEAATACGCCCDDDYCAYVDKPKAAQGDRAEQPLPDSAACRRGSVRFLNENPPA</sequence>
<proteinExistence type="predicted"/>
<evidence type="ECO:0000313" key="2">
    <source>
        <dbReference type="Proteomes" id="UP000050786"/>
    </source>
</evidence>
<reference evidence="2" key="1">
    <citation type="submission" date="2015-09" db="EMBL/GenBank/DDBJ databases">
        <authorList>
            <person name="Rodrigo-Torres L."/>
            <person name="Arahal D.R."/>
        </authorList>
    </citation>
    <scope>NUCLEOTIDE SEQUENCE [LARGE SCALE GENOMIC DNA]</scope>
    <source>
        <strain evidence="2">CECT 4293</strain>
    </source>
</reference>
<dbReference type="Proteomes" id="UP000050786">
    <property type="component" value="Unassembled WGS sequence"/>
</dbReference>
<dbReference type="RefSeq" id="WP_145975814.1">
    <property type="nucleotide sequence ID" value="NZ_CANLTD010000004.1"/>
</dbReference>
<organism evidence="1 2">
    <name type="scientific">Ruegeria atlantica</name>
    <dbReference type="NCBI Taxonomy" id="81569"/>
    <lineage>
        <taxon>Bacteria</taxon>
        <taxon>Pseudomonadati</taxon>
        <taxon>Pseudomonadota</taxon>
        <taxon>Alphaproteobacteria</taxon>
        <taxon>Rhodobacterales</taxon>
        <taxon>Roseobacteraceae</taxon>
        <taxon>Ruegeria</taxon>
    </lineage>
</organism>